<keyword evidence="3" id="KW-1185">Reference proteome</keyword>
<feature type="region of interest" description="Disordered" evidence="1">
    <location>
        <begin position="12"/>
        <end position="32"/>
    </location>
</feature>
<dbReference type="EMBL" id="JANPWB010000005">
    <property type="protein sequence ID" value="KAJ1184901.1"/>
    <property type="molecule type" value="Genomic_DNA"/>
</dbReference>
<organism evidence="2 3">
    <name type="scientific">Pleurodeles waltl</name>
    <name type="common">Iberian ribbed newt</name>
    <dbReference type="NCBI Taxonomy" id="8319"/>
    <lineage>
        <taxon>Eukaryota</taxon>
        <taxon>Metazoa</taxon>
        <taxon>Chordata</taxon>
        <taxon>Craniata</taxon>
        <taxon>Vertebrata</taxon>
        <taxon>Euteleostomi</taxon>
        <taxon>Amphibia</taxon>
        <taxon>Batrachia</taxon>
        <taxon>Caudata</taxon>
        <taxon>Salamandroidea</taxon>
        <taxon>Salamandridae</taxon>
        <taxon>Pleurodelinae</taxon>
        <taxon>Pleurodeles</taxon>
    </lineage>
</organism>
<evidence type="ECO:0000313" key="2">
    <source>
        <dbReference type="EMBL" id="KAJ1184901.1"/>
    </source>
</evidence>
<protein>
    <submittedName>
        <fullName evidence="2">Uncharacterized protein</fullName>
    </submittedName>
</protein>
<dbReference type="Proteomes" id="UP001066276">
    <property type="component" value="Chromosome 3_1"/>
</dbReference>
<dbReference type="AlphaFoldDB" id="A0AAV7U960"/>
<evidence type="ECO:0000313" key="3">
    <source>
        <dbReference type="Proteomes" id="UP001066276"/>
    </source>
</evidence>
<evidence type="ECO:0000256" key="1">
    <source>
        <dbReference type="SAM" id="MobiDB-lite"/>
    </source>
</evidence>
<accession>A0AAV7U960</accession>
<comment type="caution">
    <text evidence="2">The sequence shown here is derived from an EMBL/GenBank/DDBJ whole genome shotgun (WGS) entry which is preliminary data.</text>
</comment>
<gene>
    <name evidence="2" type="ORF">NDU88_001698</name>
</gene>
<reference evidence="2" key="1">
    <citation type="journal article" date="2022" name="bioRxiv">
        <title>Sequencing and chromosome-scale assembly of the giantPleurodeles waltlgenome.</title>
        <authorList>
            <person name="Brown T."/>
            <person name="Elewa A."/>
            <person name="Iarovenko S."/>
            <person name="Subramanian E."/>
            <person name="Araus A.J."/>
            <person name="Petzold A."/>
            <person name="Susuki M."/>
            <person name="Suzuki K.-i.T."/>
            <person name="Hayashi T."/>
            <person name="Toyoda A."/>
            <person name="Oliveira C."/>
            <person name="Osipova E."/>
            <person name="Leigh N.D."/>
            <person name="Simon A."/>
            <person name="Yun M.H."/>
        </authorList>
    </citation>
    <scope>NUCLEOTIDE SEQUENCE</scope>
    <source>
        <strain evidence="2">20211129_DDA</strain>
        <tissue evidence="2">Liver</tissue>
    </source>
</reference>
<sequence>MLEASVRWLCGPQRAPSQSRGGPRHKMSVQSTVLSPVSAQQASAASLAWAPGLSRAQSTLSLLSGVLLLLSCTAASGPAPACLRGCFLFTHRLRARGRTPMGPDLPVAITAQEGNGAVTILTVGSGGSCGCFPTANGCQAKKRLSNDGHSEAGVVVWMVGPSGCSVAGLRGDGGRGNTSQPAAILAMPRKVYFIRRKL</sequence>
<proteinExistence type="predicted"/>
<name>A0AAV7U960_PLEWA</name>